<dbReference type="InterPro" id="IPR000571">
    <property type="entry name" value="Znf_CCCH"/>
</dbReference>
<accession>A0AA35R5Q6</accession>
<dbReference type="AlphaFoldDB" id="A0AA35R5Q6"/>
<keyword evidence="2" id="KW-0677">Repeat</keyword>
<evidence type="ECO:0000256" key="1">
    <source>
        <dbReference type="ARBA" id="ARBA00022723"/>
    </source>
</evidence>
<evidence type="ECO:0000256" key="2">
    <source>
        <dbReference type="ARBA" id="ARBA00022737"/>
    </source>
</evidence>
<evidence type="ECO:0000313" key="9">
    <source>
        <dbReference type="EMBL" id="CAI8003317.1"/>
    </source>
</evidence>
<keyword evidence="1 6" id="KW-0479">Metal-binding</keyword>
<dbReference type="SMART" id="SM00356">
    <property type="entry name" value="ZnF_C3H1"/>
    <property type="match status" value="5"/>
</dbReference>
<dbReference type="PANTHER" id="PTHR12675">
    <property type="entry name" value="MUSCLEBLIND-LIKE PROTEIN"/>
    <property type="match status" value="1"/>
</dbReference>
<dbReference type="GO" id="GO:0008270">
    <property type="term" value="F:zinc ion binding"/>
    <property type="evidence" value="ECO:0007669"/>
    <property type="project" value="UniProtKB-KW"/>
</dbReference>
<name>A0AA35R5Q6_GEOBA</name>
<evidence type="ECO:0000256" key="7">
    <source>
        <dbReference type="SAM" id="MobiDB-lite"/>
    </source>
</evidence>
<evidence type="ECO:0000313" key="10">
    <source>
        <dbReference type="Proteomes" id="UP001174909"/>
    </source>
</evidence>
<feature type="region of interest" description="Disordered" evidence="7">
    <location>
        <begin position="201"/>
        <end position="234"/>
    </location>
</feature>
<evidence type="ECO:0000256" key="3">
    <source>
        <dbReference type="ARBA" id="ARBA00022771"/>
    </source>
</evidence>
<feature type="compositionally biased region" description="Acidic residues" evidence="7">
    <location>
        <begin position="201"/>
        <end position="217"/>
    </location>
</feature>
<evidence type="ECO:0000256" key="6">
    <source>
        <dbReference type="PROSITE-ProRule" id="PRU00723"/>
    </source>
</evidence>
<dbReference type="Pfam" id="PF22628">
    <property type="entry name" value="zf-CCCH_10"/>
    <property type="match status" value="1"/>
</dbReference>
<feature type="domain" description="C3H1-type" evidence="8">
    <location>
        <begin position="244"/>
        <end position="266"/>
    </location>
</feature>
<keyword evidence="3 6" id="KW-0863">Zinc-finger</keyword>
<comment type="similarity">
    <text evidence="5">Belongs to the muscleblind family.</text>
</comment>
<feature type="zinc finger region" description="C3H1-type" evidence="6">
    <location>
        <begin position="244"/>
        <end position="266"/>
    </location>
</feature>
<dbReference type="PANTHER" id="PTHR12675:SF6">
    <property type="entry name" value="ZINC FINGER CCCH DOMAIN-CONTAINING PROTEIN 10"/>
    <property type="match status" value="1"/>
</dbReference>
<comment type="caution">
    <text evidence="9">The sequence shown here is derived from an EMBL/GenBank/DDBJ whole genome shotgun (WGS) entry which is preliminary data.</text>
</comment>
<keyword evidence="4 6" id="KW-0862">Zinc</keyword>
<dbReference type="Proteomes" id="UP001174909">
    <property type="component" value="Unassembled WGS sequence"/>
</dbReference>
<feature type="region of interest" description="Disordered" evidence="7">
    <location>
        <begin position="460"/>
        <end position="486"/>
    </location>
</feature>
<evidence type="ECO:0000256" key="5">
    <source>
        <dbReference type="ARBA" id="ARBA00038226"/>
    </source>
</evidence>
<feature type="zinc finger region" description="C3H1-type" evidence="6">
    <location>
        <begin position="76"/>
        <end position="103"/>
    </location>
</feature>
<reference evidence="9" key="1">
    <citation type="submission" date="2023-03" db="EMBL/GenBank/DDBJ databases">
        <authorList>
            <person name="Steffen K."/>
            <person name="Cardenas P."/>
        </authorList>
    </citation>
    <scope>NUCLEOTIDE SEQUENCE</scope>
</reference>
<dbReference type="GO" id="GO:0043484">
    <property type="term" value="P:regulation of RNA splicing"/>
    <property type="evidence" value="ECO:0007669"/>
    <property type="project" value="TreeGrafter"/>
</dbReference>
<dbReference type="EMBL" id="CASHTH010000515">
    <property type="protein sequence ID" value="CAI8003317.1"/>
    <property type="molecule type" value="Genomic_DNA"/>
</dbReference>
<sequence>MAGYNYSGYGSYGSYGSEFGLGFGGGGGGAPMGGGGGGYFGGGGGGGQSRGMGSDYGYGGGFDGSPDNPAAKRRRLDSVSICVDFVRGHCSRGAKCNKPHVDFVESIDERETMAKVKFCHDFQNRGMCSRGGCKFLHVTRREEDEFLLTGTIPQSVFERMKDWSTSDDPNFVAPDSDMSVGGGGDGGGGLGGGVVVVVEEGGEGEDEVGEEGGEEEGEMRQRSTSSSGGGSGPSYSQPVTFGNYCIDFLKGTCSKSTTCSLKHVETIDDPDESQCVRGSSCNFKHASKVDSFNERIALSRSIFCRDFQEQGCTRYNCKLIHTKRQDEQYFLRTGTLPDHLCLTPGPGNIDVSHLAGNVCREFVKNKCNRGGMCKFYHPTPAELQSLLSSSGGISRPTGGGEPADDEFVVLLRENNTLKERISQLERLLADACHCITLAVGDQNPAIAALMKTIAEMAPSSSLANQNDGQGGDASGNGSTMKAEGAM</sequence>
<proteinExistence type="inferred from homology"/>
<dbReference type="InterPro" id="IPR054429">
    <property type="entry name" value="Znf-CCCH_Muscleblind-like"/>
</dbReference>
<feature type="domain" description="C3H1-type" evidence="8">
    <location>
        <begin position="113"/>
        <end position="140"/>
    </location>
</feature>
<feature type="domain" description="C3H1-type" evidence="8">
    <location>
        <begin position="358"/>
        <end position="380"/>
    </location>
</feature>
<feature type="zinc finger region" description="C3H1-type" evidence="6">
    <location>
        <begin position="113"/>
        <end position="140"/>
    </location>
</feature>
<evidence type="ECO:0000259" key="8">
    <source>
        <dbReference type="PROSITE" id="PS50103"/>
    </source>
</evidence>
<dbReference type="Gene3D" id="3.30.1370.210">
    <property type="match status" value="3"/>
</dbReference>
<feature type="domain" description="C3H1-type" evidence="8">
    <location>
        <begin position="76"/>
        <end position="103"/>
    </location>
</feature>
<organism evidence="9 10">
    <name type="scientific">Geodia barretti</name>
    <name type="common">Barrett's horny sponge</name>
    <dbReference type="NCBI Taxonomy" id="519541"/>
    <lineage>
        <taxon>Eukaryota</taxon>
        <taxon>Metazoa</taxon>
        <taxon>Porifera</taxon>
        <taxon>Demospongiae</taxon>
        <taxon>Heteroscleromorpha</taxon>
        <taxon>Tetractinellida</taxon>
        <taxon>Astrophorina</taxon>
        <taxon>Geodiidae</taxon>
        <taxon>Geodia</taxon>
    </lineage>
</organism>
<evidence type="ECO:0000256" key="4">
    <source>
        <dbReference type="ARBA" id="ARBA00022833"/>
    </source>
</evidence>
<dbReference type="PROSITE" id="PS50103">
    <property type="entry name" value="ZF_C3H1"/>
    <property type="match status" value="4"/>
</dbReference>
<protein>
    <submittedName>
        <fullName evidence="9">Zinc finger CCCH domain-containing protein 10</fullName>
    </submittedName>
</protein>
<gene>
    <name evidence="9" type="ORF">GBAR_LOCUS3615</name>
</gene>
<keyword evidence="10" id="KW-1185">Reference proteome</keyword>
<dbReference type="GO" id="GO:0003723">
    <property type="term" value="F:RNA binding"/>
    <property type="evidence" value="ECO:0007669"/>
    <property type="project" value="TreeGrafter"/>
</dbReference>
<feature type="zinc finger region" description="C3H1-type" evidence="6">
    <location>
        <begin position="358"/>
        <end position="380"/>
    </location>
</feature>